<evidence type="ECO:0000313" key="1">
    <source>
        <dbReference type="EMBL" id="KAG9341164.1"/>
    </source>
</evidence>
<accession>A0A8T2NMC1</accession>
<sequence length="182" mass="20123">MDCEPDQCGAEQAGTTPSLQYRGLTAPHSSEQHCEMPLSCVNVNFGDVSLITEAVFSRRTQHSEGSLAAEPEWVISSERFAAQDSKKSEREVTEAGVVAGKPEPYTEQSPPLLPLLYINSPWSSKTETAVSKQHNIPGSARLQLLPSDYSTPFLCLSDYISYIRQWRLQQTHRAGGAERRPS</sequence>
<organism evidence="1 2">
    <name type="scientific">Albula glossodonta</name>
    <name type="common">roundjaw bonefish</name>
    <dbReference type="NCBI Taxonomy" id="121402"/>
    <lineage>
        <taxon>Eukaryota</taxon>
        <taxon>Metazoa</taxon>
        <taxon>Chordata</taxon>
        <taxon>Craniata</taxon>
        <taxon>Vertebrata</taxon>
        <taxon>Euteleostomi</taxon>
        <taxon>Actinopterygii</taxon>
        <taxon>Neopterygii</taxon>
        <taxon>Teleostei</taxon>
        <taxon>Albuliformes</taxon>
        <taxon>Albulidae</taxon>
        <taxon>Albula</taxon>
    </lineage>
</organism>
<dbReference type="Proteomes" id="UP000824540">
    <property type="component" value="Unassembled WGS sequence"/>
</dbReference>
<name>A0A8T2NMC1_9TELE</name>
<protein>
    <submittedName>
        <fullName evidence="1">Uncharacterized protein</fullName>
    </submittedName>
</protein>
<reference evidence="1" key="1">
    <citation type="thesis" date="2021" institute="BYU ScholarsArchive" country="Provo, UT, USA">
        <title>Applications of and Algorithms for Genome Assembly and Genomic Analyses with an Emphasis on Marine Teleosts.</title>
        <authorList>
            <person name="Pickett B.D."/>
        </authorList>
    </citation>
    <scope>NUCLEOTIDE SEQUENCE</scope>
    <source>
        <strain evidence="1">HI-2016</strain>
    </source>
</reference>
<comment type="caution">
    <text evidence="1">The sequence shown here is derived from an EMBL/GenBank/DDBJ whole genome shotgun (WGS) entry which is preliminary data.</text>
</comment>
<proteinExistence type="predicted"/>
<dbReference type="EMBL" id="JAFBMS010000037">
    <property type="protein sequence ID" value="KAG9341164.1"/>
    <property type="molecule type" value="Genomic_DNA"/>
</dbReference>
<gene>
    <name evidence="1" type="ORF">JZ751_019603</name>
</gene>
<dbReference type="AlphaFoldDB" id="A0A8T2NMC1"/>
<keyword evidence="2" id="KW-1185">Reference proteome</keyword>
<evidence type="ECO:0000313" key="2">
    <source>
        <dbReference type="Proteomes" id="UP000824540"/>
    </source>
</evidence>